<proteinExistence type="predicted"/>
<comment type="caution">
    <text evidence="1">The sequence shown here is derived from an EMBL/GenBank/DDBJ whole genome shotgun (WGS) entry which is preliminary data.</text>
</comment>
<evidence type="ECO:0000313" key="2">
    <source>
        <dbReference type="Proteomes" id="UP001528411"/>
    </source>
</evidence>
<evidence type="ECO:0000313" key="1">
    <source>
        <dbReference type="EMBL" id="MDC2889949.1"/>
    </source>
</evidence>
<gene>
    <name evidence="1" type="ORF">PN838_15750</name>
</gene>
<protein>
    <submittedName>
        <fullName evidence="1">Uncharacterized protein</fullName>
    </submittedName>
</protein>
<accession>A0ABT5FEJ7</accession>
<reference evidence="1 2" key="1">
    <citation type="submission" date="2023-01" db="EMBL/GenBank/DDBJ databases">
        <title>Psychrosphaera sp. nov., isolated from marine algae.</title>
        <authorList>
            <person name="Bayburt H."/>
            <person name="Choi B.J."/>
            <person name="Kim J.M."/>
            <person name="Choi D.G."/>
            <person name="Jeon C.O."/>
        </authorList>
    </citation>
    <scope>NUCLEOTIDE SEQUENCE [LARGE SCALE GENOMIC DNA]</scope>
    <source>
        <strain evidence="1 2">G1-22</strain>
    </source>
</reference>
<name>A0ABT5FEJ7_9GAMM</name>
<dbReference type="EMBL" id="JAQOMS010000002">
    <property type="protein sequence ID" value="MDC2889949.1"/>
    <property type="molecule type" value="Genomic_DNA"/>
</dbReference>
<organism evidence="1 2">
    <name type="scientific">Psychrosphaera algicola</name>
    <dbReference type="NCBI Taxonomy" id="3023714"/>
    <lineage>
        <taxon>Bacteria</taxon>
        <taxon>Pseudomonadati</taxon>
        <taxon>Pseudomonadota</taxon>
        <taxon>Gammaproteobacteria</taxon>
        <taxon>Alteromonadales</taxon>
        <taxon>Pseudoalteromonadaceae</taxon>
        <taxon>Psychrosphaera</taxon>
    </lineage>
</organism>
<sequence>MKNWLSYSIIASSILLSTGLTDILPNIQVASAFAADKSTDSSVEKSAVEPPL</sequence>
<keyword evidence="2" id="KW-1185">Reference proteome</keyword>
<dbReference type="Proteomes" id="UP001528411">
    <property type="component" value="Unassembled WGS sequence"/>
</dbReference>
<dbReference type="RefSeq" id="WP_272181263.1">
    <property type="nucleotide sequence ID" value="NZ_JAQOMS010000002.1"/>
</dbReference>